<gene>
    <name evidence="3" type="ORF">HLH28_08225</name>
</gene>
<evidence type="ECO:0000313" key="3">
    <source>
        <dbReference type="EMBL" id="MBB2201565.1"/>
    </source>
</evidence>
<feature type="region of interest" description="Disordered" evidence="1">
    <location>
        <begin position="13"/>
        <end position="35"/>
    </location>
</feature>
<name>A0A7W4PKY3_9PROT</name>
<dbReference type="EMBL" id="JABEQM010000005">
    <property type="protein sequence ID" value="MBB2201565.1"/>
    <property type="molecule type" value="Genomic_DNA"/>
</dbReference>
<reference evidence="3 4" key="1">
    <citation type="submission" date="2020-04" db="EMBL/GenBank/DDBJ databases">
        <title>Description of novel Gluconacetobacter.</title>
        <authorList>
            <person name="Sombolestani A."/>
        </authorList>
    </citation>
    <scope>NUCLEOTIDE SEQUENCE [LARGE SCALE GENOMIC DNA]</scope>
    <source>
        <strain evidence="3 4">LMG 27802</strain>
    </source>
</reference>
<evidence type="ECO:0000256" key="1">
    <source>
        <dbReference type="SAM" id="MobiDB-lite"/>
    </source>
</evidence>
<sequence length="69" mass="7775">MTELTPVVARRPVQEHQDAQACIRESSPHASRRPAGDRVIRGICIGLVLSLFPWAALFGLVVFLRHLWE</sequence>
<dbReference type="AlphaFoldDB" id="A0A7W4PKY3"/>
<comment type="caution">
    <text evidence="3">The sequence shown here is derived from an EMBL/GenBank/DDBJ whole genome shotgun (WGS) entry which is preliminary data.</text>
</comment>
<dbReference type="Proteomes" id="UP000578030">
    <property type="component" value="Unassembled WGS sequence"/>
</dbReference>
<feature type="transmembrane region" description="Helical" evidence="2">
    <location>
        <begin position="39"/>
        <end position="64"/>
    </location>
</feature>
<accession>A0A7W4PKY3</accession>
<keyword evidence="2" id="KW-1133">Transmembrane helix</keyword>
<keyword evidence="2" id="KW-0472">Membrane</keyword>
<keyword evidence="4" id="KW-1185">Reference proteome</keyword>
<evidence type="ECO:0000313" key="4">
    <source>
        <dbReference type="Proteomes" id="UP000578030"/>
    </source>
</evidence>
<keyword evidence="2" id="KW-0812">Transmembrane</keyword>
<protein>
    <submittedName>
        <fullName evidence="3">Uncharacterized protein</fullName>
    </submittedName>
</protein>
<evidence type="ECO:0000256" key="2">
    <source>
        <dbReference type="SAM" id="Phobius"/>
    </source>
</evidence>
<organism evidence="3 4">
    <name type="scientific">Gluconacetobacter tumulisoli</name>
    <dbReference type="NCBI Taxonomy" id="1286189"/>
    <lineage>
        <taxon>Bacteria</taxon>
        <taxon>Pseudomonadati</taxon>
        <taxon>Pseudomonadota</taxon>
        <taxon>Alphaproteobacteria</taxon>
        <taxon>Acetobacterales</taxon>
        <taxon>Acetobacteraceae</taxon>
        <taxon>Gluconacetobacter</taxon>
    </lineage>
</organism>
<dbReference type="RefSeq" id="WP_182957311.1">
    <property type="nucleotide sequence ID" value="NZ_JABEQM010000005.1"/>
</dbReference>
<proteinExistence type="predicted"/>